<feature type="transmembrane region" description="Helical" evidence="6">
    <location>
        <begin position="205"/>
        <end position="227"/>
    </location>
</feature>
<evidence type="ECO:0000256" key="2">
    <source>
        <dbReference type="ARBA" id="ARBA00022475"/>
    </source>
</evidence>
<keyword evidence="3 6" id="KW-0812">Transmembrane</keyword>
<keyword evidence="4 6" id="KW-1133">Transmembrane helix</keyword>
<comment type="caution">
    <text evidence="7">The sequence shown here is derived from an EMBL/GenBank/DDBJ whole genome shotgun (WGS) entry which is preliminary data.</text>
</comment>
<feature type="transmembrane region" description="Helical" evidence="6">
    <location>
        <begin position="20"/>
        <end position="49"/>
    </location>
</feature>
<dbReference type="PANTHER" id="PTHR30250:SF11">
    <property type="entry name" value="O-ANTIGEN TRANSPORTER-RELATED"/>
    <property type="match status" value="1"/>
</dbReference>
<feature type="transmembrane region" description="Helical" evidence="6">
    <location>
        <begin position="248"/>
        <end position="267"/>
    </location>
</feature>
<accession>A0A3N0BZK7</accession>
<feature type="transmembrane region" description="Helical" evidence="6">
    <location>
        <begin position="69"/>
        <end position="86"/>
    </location>
</feature>
<evidence type="ECO:0000256" key="4">
    <source>
        <dbReference type="ARBA" id="ARBA00022989"/>
    </source>
</evidence>
<feature type="transmembrane region" description="Helical" evidence="6">
    <location>
        <begin position="179"/>
        <end position="199"/>
    </location>
</feature>
<feature type="transmembrane region" description="Helical" evidence="6">
    <location>
        <begin position="391"/>
        <end position="411"/>
    </location>
</feature>
<gene>
    <name evidence="7" type="ORF">D7003_09890</name>
</gene>
<evidence type="ECO:0000256" key="3">
    <source>
        <dbReference type="ARBA" id="ARBA00022692"/>
    </source>
</evidence>
<keyword evidence="5 6" id="KW-0472">Membrane</keyword>
<evidence type="ECO:0000256" key="1">
    <source>
        <dbReference type="ARBA" id="ARBA00004651"/>
    </source>
</evidence>
<feature type="transmembrane region" description="Helical" evidence="6">
    <location>
        <begin position="417"/>
        <end position="438"/>
    </location>
</feature>
<dbReference type="EMBL" id="RBED01000093">
    <property type="protein sequence ID" value="RNL55432.1"/>
    <property type="molecule type" value="Genomic_DNA"/>
</dbReference>
<feature type="transmembrane region" description="Helical" evidence="6">
    <location>
        <begin position="360"/>
        <end position="379"/>
    </location>
</feature>
<evidence type="ECO:0000256" key="6">
    <source>
        <dbReference type="SAM" id="Phobius"/>
    </source>
</evidence>
<name>A0A3N0BZK7_9MICC</name>
<organism evidence="7 8">
    <name type="scientific">Arthrobacter oryzae</name>
    <dbReference type="NCBI Taxonomy" id="409290"/>
    <lineage>
        <taxon>Bacteria</taxon>
        <taxon>Bacillati</taxon>
        <taxon>Actinomycetota</taxon>
        <taxon>Actinomycetes</taxon>
        <taxon>Micrococcales</taxon>
        <taxon>Micrococcaceae</taxon>
        <taxon>Arthrobacter</taxon>
    </lineage>
</organism>
<dbReference type="Proteomes" id="UP000273807">
    <property type="component" value="Unassembled WGS sequence"/>
</dbReference>
<evidence type="ECO:0000313" key="8">
    <source>
        <dbReference type="Proteomes" id="UP000273807"/>
    </source>
</evidence>
<dbReference type="InterPro" id="IPR050833">
    <property type="entry name" value="Poly_Biosynth_Transport"/>
</dbReference>
<sequence length="459" mass="48780">MRGRTSRQRGPVDSQPRGLLSIVGSTAMIKVLVMGVSGLLGIMTSRLIIVEFGTDAYAQYGLLATMPNLLPFADLGIAAVVINAVAGSKSPNTDDYVRRAILTALRILMVSGLIFVAISVALYALGWWPTILGNGLMPGGGALAASVCLAIFGLALPLSIGQRILVGMQRTGTQVLSQIVVAPIILLAVLISIAMAAPAGSFLAIFSYIASAVNSIVCLFIAARLISPQLKLAFRAIPRVKKFPGVKASHLALPMLFQMIALPVAMQTDRLLLSHLTTGDQLAQYNLGSQLYGIVIQTIAAAGIALWPIYAKARSDSRIESPLKPTLWFTAGGLALGAALAILSPFVVDFISGGKIQLDGWLIAGFVVFVGLQAAKYPVGMYMTDHVGLRFQTIPIFIMVPLNLGLSWWLIHLIGAGGPIIGSAISVAVCQLGPNIWYVRRDLRKRRMESSTPVMAENP</sequence>
<dbReference type="OrthoDB" id="3728782at2"/>
<feature type="transmembrane region" description="Helical" evidence="6">
    <location>
        <begin position="287"/>
        <end position="307"/>
    </location>
</feature>
<dbReference type="AlphaFoldDB" id="A0A3N0BZK7"/>
<keyword evidence="2" id="KW-1003">Cell membrane</keyword>
<dbReference type="PANTHER" id="PTHR30250">
    <property type="entry name" value="PST FAMILY PREDICTED COLANIC ACID TRANSPORTER"/>
    <property type="match status" value="1"/>
</dbReference>
<keyword evidence="8" id="KW-1185">Reference proteome</keyword>
<feature type="transmembrane region" description="Helical" evidence="6">
    <location>
        <begin position="140"/>
        <end position="158"/>
    </location>
</feature>
<dbReference type="GO" id="GO:0005886">
    <property type="term" value="C:plasma membrane"/>
    <property type="evidence" value="ECO:0007669"/>
    <property type="project" value="UniProtKB-SubCell"/>
</dbReference>
<reference evidence="7 8" key="1">
    <citation type="submission" date="2018-10" db="EMBL/GenBank/DDBJ databases">
        <title>Genome sequencing of Arthrobacter oryzae TNB02.</title>
        <authorList>
            <person name="Cho Y.-J."/>
            <person name="Cho A."/>
            <person name="Kim O.-S."/>
        </authorList>
    </citation>
    <scope>NUCLEOTIDE SEQUENCE [LARGE SCALE GENOMIC DNA]</scope>
    <source>
        <strain evidence="7 8">TNB02</strain>
    </source>
</reference>
<proteinExistence type="predicted"/>
<feature type="transmembrane region" description="Helical" evidence="6">
    <location>
        <begin position="107"/>
        <end position="128"/>
    </location>
</feature>
<comment type="subcellular location">
    <subcellularLocation>
        <location evidence="1">Cell membrane</location>
        <topology evidence="1">Multi-pass membrane protein</topology>
    </subcellularLocation>
</comment>
<protein>
    <submittedName>
        <fullName evidence="7">Polysaccharide biosynthesis protein</fullName>
    </submittedName>
</protein>
<feature type="transmembrane region" description="Helical" evidence="6">
    <location>
        <begin position="327"/>
        <end position="348"/>
    </location>
</feature>
<evidence type="ECO:0000313" key="7">
    <source>
        <dbReference type="EMBL" id="RNL55432.1"/>
    </source>
</evidence>
<evidence type="ECO:0000256" key="5">
    <source>
        <dbReference type="ARBA" id="ARBA00023136"/>
    </source>
</evidence>